<evidence type="ECO:0000256" key="3">
    <source>
        <dbReference type="ARBA" id="ARBA00008342"/>
    </source>
</evidence>
<dbReference type="InterPro" id="IPR008278">
    <property type="entry name" value="4-PPantetheinyl_Trfase_dom"/>
</dbReference>
<evidence type="ECO:0000313" key="16">
    <source>
        <dbReference type="EMBL" id="QBM28218.1"/>
    </source>
</evidence>
<dbReference type="KEGG" id="hpse:HPF_11010"/>
<comment type="subunit">
    <text evidence="4">EntB, EntD, EntE, and EntF form a multienzyme complex called enterobactin synthase.</text>
</comment>
<evidence type="ECO:0000256" key="5">
    <source>
        <dbReference type="ARBA" id="ARBA00019087"/>
    </source>
</evidence>
<evidence type="ECO:0000256" key="8">
    <source>
        <dbReference type="ARBA" id="ARBA00029894"/>
    </source>
</evidence>
<sequence length="239" mass="25449">MHALECLQSSTELPLLQSLRLQLAQALGAGVGVACTGVDGEPDLLWPAERAAILKAVPARQSEYAAGRQAARAAMQQIGCVPAAIPSAPDRSPVWPDGLTGSIAHGGRVCVAVVGRRHQVHAVGIDIEEDRAMASDLWPSLCTTEERALLDQLPPHERGRRVTRLFCAKEAFYKWQYPQTGRLLDFLDVQVTFSADATGFVVRAASSDTPVTRCTGQGTLLARDGLVLAWMLGPAGSGS</sequence>
<feature type="binding site" evidence="12">
    <location>
        <position position="184"/>
    </location>
    <ligand>
        <name>CoA</name>
        <dbReference type="ChEBI" id="CHEBI:57287"/>
    </ligand>
</feature>
<evidence type="ECO:0000256" key="11">
    <source>
        <dbReference type="ARBA" id="ARBA00049191"/>
    </source>
</evidence>
<comment type="similarity">
    <text evidence="3">Belongs to the P-Pant transferase superfamily. EntD family.</text>
</comment>
<dbReference type="RefSeq" id="WP_133156612.1">
    <property type="nucleotide sequence ID" value="NZ_CP037867.1"/>
</dbReference>
<dbReference type="Pfam" id="PF01648">
    <property type="entry name" value="ACPS"/>
    <property type="match status" value="1"/>
</dbReference>
<evidence type="ECO:0000256" key="12">
    <source>
        <dbReference type="PIRSR" id="PIRSR603542-1"/>
    </source>
</evidence>
<dbReference type="InterPro" id="IPR037143">
    <property type="entry name" value="4-PPantetheinyl_Trfase_dom_sf"/>
</dbReference>
<dbReference type="PRINTS" id="PR01399">
    <property type="entry name" value="ENTSNTHTASED"/>
</dbReference>
<comment type="function">
    <text evidence="1">Involved in the biosynthesis of the siderophore enterobactin (enterochelin), which is a macrocyclic trimeric lactone of N-(2,3-dihydroxybenzoyl)-serine. The serine trilactone serves as a scaffolding for the three catechol functionalities that provide hexadentate coordination for the tightly ligated iron(2+) atoms. Plays an essential role in the assembly of the enterobactin by catalyzing the transfer of the 4'-phosphopantetheine (Ppant) moiety from coenzyme A to the apo-domains of both EntB (ArCP domain) and EntF (PCP domain) to yield their holo-forms which make them competent for the activation of 2,3-dihydroxybenzoate (DHB) and L-serine, respectively.</text>
</comment>
<evidence type="ECO:0000256" key="7">
    <source>
        <dbReference type="ARBA" id="ARBA00023191"/>
    </source>
</evidence>
<dbReference type="PANTHER" id="PTHR38096:SF1">
    <property type="entry name" value="ENTEROBACTIN SYNTHASE COMPONENT D"/>
    <property type="match status" value="1"/>
</dbReference>
<dbReference type="GO" id="GO:0000287">
    <property type="term" value="F:magnesium ion binding"/>
    <property type="evidence" value="ECO:0007669"/>
    <property type="project" value="InterPro"/>
</dbReference>
<feature type="domain" description="4'-phosphopantetheinyl transferase N-terminal" evidence="15">
    <location>
        <begin position="49"/>
        <end position="114"/>
    </location>
</feature>
<feature type="binding site" evidence="13">
    <location>
        <position position="127"/>
    </location>
    <ligand>
        <name>Mg(2+)</name>
        <dbReference type="ChEBI" id="CHEBI:18420"/>
    </ligand>
</feature>
<dbReference type="AlphaFoldDB" id="A0A4P6X123"/>
<comment type="cofactor">
    <cofactor evidence="13">
        <name>Mg(2+)</name>
        <dbReference type="ChEBI" id="CHEBI:18420"/>
    </cofactor>
</comment>
<organism evidence="16 17">
    <name type="scientific">Hydrogenophaga pseudoflava</name>
    <name type="common">Pseudomonas carboxydoflava</name>
    <dbReference type="NCBI Taxonomy" id="47421"/>
    <lineage>
        <taxon>Bacteria</taxon>
        <taxon>Pseudomonadati</taxon>
        <taxon>Pseudomonadota</taxon>
        <taxon>Betaproteobacteria</taxon>
        <taxon>Burkholderiales</taxon>
        <taxon>Comamonadaceae</taxon>
        <taxon>Hydrogenophaga</taxon>
    </lineage>
</organism>
<dbReference type="GO" id="GO:0009239">
    <property type="term" value="P:enterobactin biosynthetic process"/>
    <property type="evidence" value="ECO:0007669"/>
    <property type="project" value="UniProtKB-UniPathway"/>
</dbReference>
<feature type="binding site" evidence="13">
    <location>
        <position position="126"/>
    </location>
    <ligand>
        <name>Mg(2+)</name>
        <dbReference type="ChEBI" id="CHEBI:18420"/>
    </ligand>
</feature>
<evidence type="ECO:0000259" key="14">
    <source>
        <dbReference type="Pfam" id="PF01648"/>
    </source>
</evidence>
<feature type="binding site" evidence="12">
    <location>
        <position position="126"/>
    </location>
    <ligand>
        <name>CoA</name>
        <dbReference type="ChEBI" id="CHEBI:57287"/>
    </ligand>
</feature>
<dbReference type="GO" id="GO:0008897">
    <property type="term" value="F:holo-[acyl-carrier-protein] synthase activity"/>
    <property type="evidence" value="ECO:0007669"/>
    <property type="project" value="InterPro"/>
</dbReference>
<dbReference type="GO" id="GO:0009366">
    <property type="term" value="C:enterobactin synthetase complex"/>
    <property type="evidence" value="ECO:0007669"/>
    <property type="project" value="InterPro"/>
</dbReference>
<comment type="catalytic activity">
    <reaction evidence="10">
        <text>apo-[aryl-carrier protein] + CoA = holo-[aryl-carrier protein] + adenosine 3',5'-bisphosphate + H(+)</text>
        <dbReference type="Rhea" id="RHEA:48404"/>
        <dbReference type="Rhea" id="RHEA-COMP:15903"/>
        <dbReference type="Rhea" id="RHEA-COMP:17557"/>
        <dbReference type="ChEBI" id="CHEBI:15378"/>
        <dbReference type="ChEBI" id="CHEBI:29999"/>
        <dbReference type="ChEBI" id="CHEBI:57287"/>
        <dbReference type="ChEBI" id="CHEBI:58343"/>
        <dbReference type="ChEBI" id="CHEBI:64479"/>
    </reaction>
</comment>
<feature type="domain" description="4'-phosphopantetheinyl transferase" evidence="14">
    <location>
        <begin position="122"/>
        <end position="202"/>
    </location>
</feature>
<reference evidence="16 17" key="1">
    <citation type="submission" date="2019-03" db="EMBL/GenBank/DDBJ databases">
        <authorList>
            <person name="Sebastian G."/>
            <person name="Baumann P."/>
            <person name="Ruckert C."/>
            <person name="Kalinowski J."/>
            <person name="Nebel B."/>
            <person name="Takors R."/>
            <person name="Blombach B."/>
        </authorList>
    </citation>
    <scope>NUCLEOTIDE SEQUENCE [LARGE SCALE GENOMIC DNA]</scope>
    <source>
        <strain evidence="16 17">DSM 1084</strain>
    </source>
</reference>
<comment type="pathway">
    <text evidence="2">Siderophore biosynthesis; enterobactin biosynthesis.</text>
</comment>
<feature type="binding site" evidence="12">
    <location>
        <position position="60"/>
    </location>
    <ligand>
        <name>CoA</name>
        <dbReference type="ChEBI" id="CHEBI:57287"/>
    </ligand>
</feature>
<comment type="catalytic activity">
    <reaction evidence="11">
        <text>apo-[peptidyl-carrier protein] + CoA = holo-[peptidyl-carrier protein] + adenosine 3',5'-bisphosphate + H(+)</text>
        <dbReference type="Rhea" id="RHEA:46228"/>
        <dbReference type="Rhea" id="RHEA-COMP:11479"/>
        <dbReference type="Rhea" id="RHEA-COMP:11480"/>
        <dbReference type="ChEBI" id="CHEBI:15378"/>
        <dbReference type="ChEBI" id="CHEBI:29999"/>
        <dbReference type="ChEBI" id="CHEBI:57287"/>
        <dbReference type="ChEBI" id="CHEBI:58343"/>
        <dbReference type="ChEBI" id="CHEBI:64479"/>
    </reaction>
</comment>
<accession>A0A4P6X123</accession>
<evidence type="ECO:0000259" key="15">
    <source>
        <dbReference type="Pfam" id="PF17837"/>
    </source>
</evidence>
<evidence type="ECO:0000256" key="13">
    <source>
        <dbReference type="PIRSR" id="PIRSR603542-2"/>
    </source>
</evidence>
<protein>
    <recommendedName>
        <fullName evidence="5">Enterobactin synthase component D</fullName>
    </recommendedName>
    <alternativeName>
        <fullName evidence="8">4'-phosphopantetheinyl transferase EntD</fullName>
    </alternativeName>
    <alternativeName>
        <fullName evidence="9">Enterochelin synthase D</fullName>
    </alternativeName>
</protein>
<evidence type="ECO:0000256" key="2">
    <source>
        <dbReference type="ARBA" id="ARBA00004993"/>
    </source>
</evidence>
<keyword evidence="17" id="KW-1185">Reference proteome</keyword>
<dbReference type="PANTHER" id="PTHR38096">
    <property type="entry name" value="ENTEROBACTIN SYNTHASE COMPONENT D"/>
    <property type="match status" value="1"/>
</dbReference>
<keyword evidence="7" id="KW-0259">Enterobactin biosynthesis</keyword>
<keyword evidence="6 16" id="KW-0808">Transferase</keyword>
<keyword evidence="13" id="KW-0460">Magnesium</keyword>
<dbReference type="GO" id="GO:0005886">
    <property type="term" value="C:plasma membrane"/>
    <property type="evidence" value="ECO:0007669"/>
    <property type="project" value="TreeGrafter"/>
</dbReference>
<name>A0A4P6X123_HYDPS</name>
<feature type="binding site" evidence="13">
    <location>
        <position position="128"/>
    </location>
    <ligand>
        <name>Mg(2+)</name>
        <dbReference type="ChEBI" id="CHEBI:18420"/>
    </ligand>
</feature>
<dbReference type="Proteomes" id="UP000293912">
    <property type="component" value="Chromosome"/>
</dbReference>
<gene>
    <name evidence="16" type="primary">npt</name>
    <name evidence="16" type="ORF">HPF_11010</name>
</gene>
<dbReference type="InterPro" id="IPR003542">
    <property type="entry name" value="Enbac_synth_compD-like"/>
</dbReference>
<evidence type="ECO:0000256" key="9">
    <source>
        <dbReference type="ARBA" id="ARBA00031996"/>
    </source>
</evidence>
<evidence type="ECO:0000313" key="17">
    <source>
        <dbReference type="Proteomes" id="UP000293912"/>
    </source>
</evidence>
<dbReference type="InterPro" id="IPR041354">
    <property type="entry name" value="4PPT_N"/>
</dbReference>
<evidence type="ECO:0000256" key="10">
    <source>
        <dbReference type="ARBA" id="ARBA00049176"/>
    </source>
</evidence>
<feature type="binding site" evidence="12">
    <location>
        <position position="174"/>
    </location>
    <ligand>
        <name>CoA</name>
        <dbReference type="ChEBI" id="CHEBI:57287"/>
    </ligand>
</feature>
<dbReference type="Gene3D" id="3.90.470.20">
    <property type="entry name" value="4'-phosphopantetheinyl transferase domain"/>
    <property type="match status" value="1"/>
</dbReference>
<proteinExistence type="inferred from homology"/>
<keyword evidence="13" id="KW-0479">Metal-binding</keyword>
<feature type="binding site" evidence="12">
    <location>
        <position position="68"/>
    </location>
    <ligand>
        <name>CoA</name>
        <dbReference type="ChEBI" id="CHEBI:57287"/>
    </ligand>
</feature>
<evidence type="ECO:0000256" key="4">
    <source>
        <dbReference type="ARBA" id="ARBA00011503"/>
    </source>
</evidence>
<feature type="binding site" evidence="12">
    <location>
        <position position="170"/>
    </location>
    <ligand>
        <name>CoA</name>
        <dbReference type="ChEBI" id="CHEBI:57287"/>
    </ligand>
</feature>
<dbReference type="SUPFAM" id="SSF56214">
    <property type="entry name" value="4'-phosphopantetheinyl transferase"/>
    <property type="match status" value="1"/>
</dbReference>
<evidence type="ECO:0000256" key="6">
    <source>
        <dbReference type="ARBA" id="ARBA00022679"/>
    </source>
</evidence>
<dbReference type="Pfam" id="PF17837">
    <property type="entry name" value="4PPT_N"/>
    <property type="match status" value="1"/>
</dbReference>
<evidence type="ECO:0000256" key="1">
    <source>
        <dbReference type="ARBA" id="ARBA00003937"/>
    </source>
</evidence>
<dbReference type="EMBL" id="CP037867">
    <property type="protein sequence ID" value="QBM28218.1"/>
    <property type="molecule type" value="Genomic_DNA"/>
</dbReference>
<dbReference type="UniPathway" id="UPA00017"/>